<dbReference type="InterPro" id="IPR001867">
    <property type="entry name" value="OmpR/PhoB-type_DNA-bd"/>
</dbReference>
<dbReference type="RefSeq" id="WP_091680722.1">
    <property type="nucleotide sequence ID" value="NZ_FOSN01000005.1"/>
</dbReference>
<evidence type="ECO:0000313" key="5">
    <source>
        <dbReference type="Proteomes" id="UP000198755"/>
    </source>
</evidence>
<organism evidence="4 5">
    <name type="scientific">Methylocapsa palsarum</name>
    <dbReference type="NCBI Taxonomy" id="1612308"/>
    <lineage>
        <taxon>Bacteria</taxon>
        <taxon>Pseudomonadati</taxon>
        <taxon>Pseudomonadota</taxon>
        <taxon>Alphaproteobacteria</taxon>
        <taxon>Hyphomicrobiales</taxon>
        <taxon>Beijerinckiaceae</taxon>
        <taxon>Methylocapsa</taxon>
    </lineage>
</organism>
<evidence type="ECO:0000313" key="4">
    <source>
        <dbReference type="EMBL" id="SFK29757.1"/>
    </source>
</evidence>
<name>A0A1I3YCT9_9HYPH</name>
<gene>
    <name evidence="4" type="ORF">SAMN05444581_105180</name>
</gene>
<dbReference type="PROSITE" id="PS51755">
    <property type="entry name" value="OMPR_PHOB"/>
    <property type="match status" value="1"/>
</dbReference>
<keyword evidence="1 2" id="KW-0238">DNA-binding</keyword>
<dbReference type="CDD" id="cd00383">
    <property type="entry name" value="trans_reg_C"/>
    <property type="match status" value="1"/>
</dbReference>
<evidence type="ECO:0000256" key="2">
    <source>
        <dbReference type="PROSITE-ProRule" id="PRU01091"/>
    </source>
</evidence>
<dbReference type="SUPFAM" id="SSF46894">
    <property type="entry name" value="C-terminal effector domain of the bipartite response regulators"/>
    <property type="match status" value="1"/>
</dbReference>
<reference evidence="4 5" key="1">
    <citation type="submission" date="2016-10" db="EMBL/GenBank/DDBJ databases">
        <authorList>
            <person name="de Groot N.N."/>
        </authorList>
    </citation>
    <scope>NUCLEOTIDE SEQUENCE [LARGE SCALE GENOMIC DNA]</scope>
    <source>
        <strain evidence="4 5">NE2</strain>
    </source>
</reference>
<dbReference type="Proteomes" id="UP000198755">
    <property type="component" value="Unassembled WGS sequence"/>
</dbReference>
<feature type="domain" description="OmpR/PhoB-type" evidence="3">
    <location>
        <begin position="5"/>
        <end position="67"/>
    </location>
</feature>
<dbReference type="STRING" id="1612308.SAMN05444581_105180"/>
<dbReference type="GO" id="GO:0003677">
    <property type="term" value="F:DNA binding"/>
    <property type="evidence" value="ECO:0007669"/>
    <property type="project" value="UniProtKB-UniRule"/>
</dbReference>
<accession>A0A1I3YCT9</accession>
<evidence type="ECO:0000256" key="1">
    <source>
        <dbReference type="ARBA" id="ARBA00023125"/>
    </source>
</evidence>
<dbReference type="Pfam" id="PF00486">
    <property type="entry name" value="Trans_reg_C"/>
    <property type="match status" value="1"/>
</dbReference>
<dbReference type="AlphaFoldDB" id="A0A1I3YCT9"/>
<dbReference type="GO" id="GO:0000160">
    <property type="term" value="P:phosphorelay signal transduction system"/>
    <property type="evidence" value="ECO:0007669"/>
    <property type="project" value="InterPro"/>
</dbReference>
<dbReference type="InterPro" id="IPR016032">
    <property type="entry name" value="Sig_transdc_resp-reg_C-effctor"/>
</dbReference>
<proteinExistence type="predicted"/>
<sequence length="67" mass="7598">MENATTALSFGEFRLDHANALLWRGANRISLPPKPFDVLCCLVRRHGQLVTKDELLDAVWPNLHVTE</sequence>
<dbReference type="OrthoDB" id="54411at2"/>
<evidence type="ECO:0000259" key="3">
    <source>
        <dbReference type="PROSITE" id="PS51755"/>
    </source>
</evidence>
<dbReference type="InterPro" id="IPR036388">
    <property type="entry name" value="WH-like_DNA-bd_sf"/>
</dbReference>
<keyword evidence="5" id="KW-1185">Reference proteome</keyword>
<dbReference type="GO" id="GO:0006355">
    <property type="term" value="P:regulation of DNA-templated transcription"/>
    <property type="evidence" value="ECO:0007669"/>
    <property type="project" value="InterPro"/>
</dbReference>
<feature type="DNA-binding region" description="OmpR/PhoB-type" evidence="2">
    <location>
        <begin position="5"/>
        <end position="67"/>
    </location>
</feature>
<dbReference type="Gene3D" id="1.10.10.10">
    <property type="entry name" value="Winged helix-like DNA-binding domain superfamily/Winged helix DNA-binding domain"/>
    <property type="match status" value="1"/>
</dbReference>
<protein>
    <submittedName>
        <fullName evidence="4">Transcriptional regulatory protein, C terminal</fullName>
    </submittedName>
</protein>
<dbReference type="EMBL" id="FOSN01000005">
    <property type="protein sequence ID" value="SFK29757.1"/>
    <property type="molecule type" value="Genomic_DNA"/>
</dbReference>